<name>A0A1B7NR02_9EURO</name>
<dbReference type="Proteomes" id="UP000091918">
    <property type="component" value="Unassembled WGS sequence"/>
</dbReference>
<sequence length="237" mass="27404">MTSWTLNLKSLHFEFQQSPVRPPHLDEDLYIVYNHDGPCFFLLIDAKFEKQLSMSPVGYRPGQKIPAVNLEFALDRCNAILQKHSYFLHNIRWGCWQKRLMYQRGEIIGGEKKDIAGWIVTCSRTLESTVYLDEVDQHTPAGHPYPAVTVDLTWACPYIGNFTMMVERGRANERTITFHFPIDRFPDLAKFGIHLGVKCPPPWEEVERVVEVERVEVEEVEDVEFTATDIEEGYIAA</sequence>
<reference evidence="1 2" key="1">
    <citation type="submission" date="2015-07" db="EMBL/GenBank/DDBJ databases">
        <title>Emmonsia species relationships and genome sequence.</title>
        <authorList>
            <person name="Cuomo C.A."/>
            <person name="Schwartz I.S."/>
            <person name="Kenyon C."/>
            <person name="de Hoog G.S."/>
            <person name="Govender N.P."/>
            <person name="Botha A."/>
            <person name="Moreno L."/>
            <person name="de Vries M."/>
            <person name="Munoz J.F."/>
            <person name="Stielow J.B."/>
        </authorList>
    </citation>
    <scope>NUCLEOTIDE SEQUENCE [LARGE SCALE GENOMIC DNA]</scope>
    <source>
        <strain evidence="1 2">CBS 136260</strain>
    </source>
</reference>
<evidence type="ECO:0000313" key="2">
    <source>
        <dbReference type="Proteomes" id="UP000091918"/>
    </source>
</evidence>
<accession>A0A1B7NR02</accession>
<gene>
    <name evidence="1" type="ORF">ACJ72_06569</name>
</gene>
<keyword evidence="2" id="KW-1185">Reference proteome</keyword>
<evidence type="ECO:0000313" key="1">
    <source>
        <dbReference type="EMBL" id="OAX79116.1"/>
    </source>
</evidence>
<protein>
    <submittedName>
        <fullName evidence="1">Uncharacterized protein</fullName>
    </submittedName>
</protein>
<proteinExistence type="predicted"/>
<dbReference type="EMBL" id="LGUA01001153">
    <property type="protein sequence ID" value="OAX79116.1"/>
    <property type="molecule type" value="Genomic_DNA"/>
</dbReference>
<comment type="caution">
    <text evidence="1">The sequence shown here is derived from an EMBL/GenBank/DDBJ whole genome shotgun (WGS) entry which is preliminary data.</text>
</comment>
<organism evidence="1 2">
    <name type="scientific">Emergomyces africanus</name>
    <dbReference type="NCBI Taxonomy" id="1955775"/>
    <lineage>
        <taxon>Eukaryota</taxon>
        <taxon>Fungi</taxon>
        <taxon>Dikarya</taxon>
        <taxon>Ascomycota</taxon>
        <taxon>Pezizomycotina</taxon>
        <taxon>Eurotiomycetes</taxon>
        <taxon>Eurotiomycetidae</taxon>
        <taxon>Onygenales</taxon>
        <taxon>Ajellomycetaceae</taxon>
        <taxon>Emergomyces</taxon>
    </lineage>
</organism>
<dbReference type="AlphaFoldDB" id="A0A1B7NR02"/>